<dbReference type="PANTHER" id="PTHR42978:SF6">
    <property type="entry name" value="QUORUM-QUENCHING LACTONASE YTNP-RELATED"/>
    <property type="match status" value="1"/>
</dbReference>
<evidence type="ECO:0000313" key="7">
    <source>
        <dbReference type="Proteomes" id="UP000297737"/>
    </source>
</evidence>
<dbReference type="SUPFAM" id="SSF56281">
    <property type="entry name" value="Metallo-hydrolase/oxidoreductase"/>
    <property type="match status" value="1"/>
</dbReference>
<evidence type="ECO:0000259" key="5">
    <source>
        <dbReference type="SMART" id="SM00849"/>
    </source>
</evidence>
<dbReference type="PANTHER" id="PTHR42978">
    <property type="entry name" value="QUORUM-QUENCHING LACTONASE YTNP-RELATED-RELATED"/>
    <property type="match status" value="1"/>
</dbReference>
<evidence type="ECO:0000313" key="6">
    <source>
        <dbReference type="EMBL" id="TFU05487.1"/>
    </source>
</evidence>
<dbReference type="InterPro" id="IPR001279">
    <property type="entry name" value="Metallo-B-lactamas"/>
</dbReference>
<comment type="similarity">
    <text evidence="1">Belongs to the metallo-beta-lactamase superfamily.</text>
</comment>
<comment type="caution">
    <text evidence="6">The sequence shown here is derived from an EMBL/GenBank/DDBJ whole genome shotgun (WGS) entry which is preliminary data.</text>
</comment>
<dbReference type="InterPro" id="IPR036866">
    <property type="entry name" value="RibonucZ/Hydroxyglut_hydro"/>
</dbReference>
<feature type="domain" description="Metallo-beta-lactamase" evidence="5">
    <location>
        <begin position="53"/>
        <end position="278"/>
    </location>
</feature>
<gene>
    <name evidence="6" type="ORF">EUV02_00050</name>
</gene>
<sequence>MDWNIGKVSVTTIFEQDLEGLVAIIPAAKRDAVRAIDWLAPDFADAEGNIDGVIQAFVIRAGGRLIVVDTCVGDDKDRRVLEAWHHAHTGFLDRFRAAGFDPAAVDIVLCTHLHLDHVGWNTFWTGTHWAPTFPNARYLFADVELAHWEAERATLATIDTDPNDHHLDFLRDQRQTHADSVQPIIDAGLADVVSTSHRICDEVRLEPTPGHTPGHVSVVIESDGALAVITGDSFHHPCQMAHPEWSTSVDADSALGITTRQAMLGRLAGTQGVLMGSHFAPPTAGRVVADGAGYRLVSDKA</sequence>
<evidence type="ECO:0000256" key="3">
    <source>
        <dbReference type="ARBA" id="ARBA00022801"/>
    </source>
</evidence>
<keyword evidence="4" id="KW-0862">Zinc</keyword>
<evidence type="ECO:0000256" key="4">
    <source>
        <dbReference type="ARBA" id="ARBA00022833"/>
    </source>
</evidence>
<dbReference type="Proteomes" id="UP000297737">
    <property type="component" value="Unassembled WGS sequence"/>
</dbReference>
<reference evidence="6 7" key="1">
    <citation type="submission" date="2019-02" db="EMBL/GenBank/DDBJ databases">
        <title>Polymorphobacter sp. isolated from the lake at the Tibet of China.</title>
        <authorList>
            <person name="Li A."/>
        </authorList>
    </citation>
    <scope>NUCLEOTIDE SEQUENCE [LARGE SCALE GENOMIC DNA]</scope>
    <source>
        <strain evidence="6 7">DJ1R-1</strain>
    </source>
</reference>
<keyword evidence="3 6" id="KW-0378">Hydrolase</keyword>
<dbReference type="GO" id="GO:0016787">
    <property type="term" value="F:hydrolase activity"/>
    <property type="evidence" value="ECO:0007669"/>
    <property type="project" value="UniProtKB-KW"/>
</dbReference>
<name>A0A4Y9EPD6_9SPHN</name>
<dbReference type="Pfam" id="PF00753">
    <property type="entry name" value="Lactamase_B"/>
    <property type="match status" value="1"/>
</dbReference>
<organism evidence="6 7">
    <name type="scientific">Glacieibacterium arshaanense</name>
    <dbReference type="NCBI Taxonomy" id="2511025"/>
    <lineage>
        <taxon>Bacteria</taxon>
        <taxon>Pseudomonadati</taxon>
        <taxon>Pseudomonadota</taxon>
        <taxon>Alphaproteobacteria</taxon>
        <taxon>Sphingomonadales</taxon>
        <taxon>Sphingosinicellaceae</taxon>
        <taxon>Glacieibacterium</taxon>
    </lineage>
</organism>
<keyword evidence="2" id="KW-0479">Metal-binding</keyword>
<dbReference type="OrthoDB" id="9773738at2"/>
<dbReference type="CDD" id="cd16277">
    <property type="entry name" value="metallo-hydrolase-like_MBL-fold"/>
    <property type="match status" value="1"/>
</dbReference>
<dbReference type="InterPro" id="IPR051013">
    <property type="entry name" value="MBL_superfamily_lactonases"/>
</dbReference>
<dbReference type="Gene3D" id="3.60.15.10">
    <property type="entry name" value="Ribonuclease Z/Hydroxyacylglutathione hydrolase-like"/>
    <property type="match status" value="1"/>
</dbReference>
<dbReference type="SMART" id="SM00849">
    <property type="entry name" value="Lactamase_B"/>
    <property type="match status" value="1"/>
</dbReference>
<dbReference type="AlphaFoldDB" id="A0A4Y9EPD6"/>
<evidence type="ECO:0000256" key="2">
    <source>
        <dbReference type="ARBA" id="ARBA00022723"/>
    </source>
</evidence>
<dbReference type="GO" id="GO:0046872">
    <property type="term" value="F:metal ion binding"/>
    <property type="evidence" value="ECO:0007669"/>
    <property type="project" value="UniProtKB-KW"/>
</dbReference>
<evidence type="ECO:0000256" key="1">
    <source>
        <dbReference type="ARBA" id="ARBA00007749"/>
    </source>
</evidence>
<proteinExistence type="inferred from homology"/>
<keyword evidence="7" id="KW-1185">Reference proteome</keyword>
<dbReference type="RefSeq" id="WP_135244212.1">
    <property type="nucleotide sequence ID" value="NZ_SIHO01000001.1"/>
</dbReference>
<protein>
    <submittedName>
        <fullName evidence="6">MBL fold metallo-hydrolase</fullName>
    </submittedName>
</protein>
<accession>A0A4Y9EPD6</accession>
<dbReference type="EMBL" id="SIHO01000001">
    <property type="protein sequence ID" value="TFU05487.1"/>
    <property type="molecule type" value="Genomic_DNA"/>
</dbReference>